<dbReference type="EMBL" id="PDYF01000008">
    <property type="protein sequence ID" value="PHU35549.1"/>
    <property type="molecule type" value="Genomic_DNA"/>
</dbReference>
<dbReference type="NCBIfam" id="TIGR00254">
    <property type="entry name" value="GGDEF"/>
    <property type="match status" value="1"/>
</dbReference>
<dbReference type="Pfam" id="PF00990">
    <property type="entry name" value="GGDEF"/>
    <property type="match status" value="1"/>
</dbReference>
<evidence type="ECO:0000313" key="2">
    <source>
        <dbReference type="EMBL" id="PHU35549.1"/>
    </source>
</evidence>
<dbReference type="Proteomes" id="UP000225889">
    <property type="component" value="Unassembled WGS sequence"/>
</dbReference>
<dbReference type="SMART" id="SM00267">
    <property type="entry name" value="GGDEF"/>
    <property type="match status" value="1"/>
</dbReference>
<sequence>MQVEGVLVLEDILSKKSPEVTELVDEINKIRKVDNERHLDLACDLFDMAQERGNDDLKDFASCILGDACCQNGDYSQALYYLSAGLQGLAQTDEYLLACLCYNELGIIFRSECHYITSEEHFINCIELARAQRLYGAEANACTNFASLCKEMASPERALEYNYRAIECCAYMEDGIQKSSVMAGNYACIFNIYCEMGKQANAEDAYKELEKVMAECPACEKYFDIILAKYHYYRMIGDEKKAEETLNDTLAAFFCCDDYYTYFDEIKDLLQILLEEKQYETLEKMFIRIAETSIRGDVSNLNLFVCNCKIQMYEELGDEQKKLQCAYDYFKYSQQQSIDNKRAFLTTLRLRSELVQQRTRNLFLSAAAETDPLTGIANRLKLNSVIDELFDMANKEGKNLGVEMMDVDSFKHINDSYGHDMGDKLLAAIGRVLKKIVSDNIFVARYGGDEFIIYYYDMSDEEIVEKAKFIQNEIDAVSKKLELERVTLSQGVVNHIPQHGNRAWDYMNSADYALYFVKKHGKANVRLIHKRVDLEKEEWKKVF</sequence>
<dbReference type="SUPFAM" id="SSF55073">
    <property type="entry name" value="Nucleotide cyclase"/>
    <property type="match status" value="1"/>
</dbReference>
<reference evidence="2 3" key="2">
    <citation type="submission" date="2017-10" db="EMBL/GenBank/DDBJ databases">
        <authorList>
            <person name="Banno H."/>
            <person name="Chua N.-H."/>
        </authorList>
    </citation>
    <scope>NUCLEOTIDE SEQUENCE [LARGE SCALE GENOMIC DNA]</scope>
    <source>
        <strain evidence="2 3">JK626</strain>
    </source>
</reference>
<accession>A0A2G3DX03</accession>
<evidence type="ECO:0000259" key="1">
    <source>
        <dbReference type="PROSITE" id="PS50887"/>
    </source>
</evidence>
<name>A0A2G3DX03_9FIRM</name>
<dbReference type="InterPro" id="IPR043128">
    <property type="entry name" value="Rev_trsase/Diguanyl_cyclase"/>
</dbReference>
<dbReference type="Gene3D" id="1.25.40.10">
    <property type="entry name" value="Tetratricopeptide repeat domain"/>
    <property type="match status" value="1"/>
</dbReference>
<protein>
    <recommendedName>
        <fullName evidence="1">GGDEF domain-containing protein</fullName>
    </recommendedName>
</protein>
<comment type="caution">
    <text evidence="2">The sequence shown here is derived from an EMBL/GenBank/DDBJ whole genome shotgun (WGS) entry which is preliminary data.</text>
</comment>
<dbReference type="RefSeq" id="WP_099391371.1">
    <property type="nucleotide sequence ID" value="NZ_PDYF01000008.1"/>
</dbReference>
<dbReference type="PROSITE" id="PS50887">
    <property type="entry name" value="GGDEF"/>
    <property type="match status" value="1"/>
</dbReference>
<dbReference type="Gene3D" id="3.30.70.270">
    <property type="match status" value="1"/>
</dbReference>
<organism evidence="2 3">
    <name type="scientific">Pseudobutyrivibrio ruminis</name>
    <dbReference type="NCBI Taxonomy" id="46206"/>
    <lineage>
        <taxon>Bacteria</taxon>
        <taxon>Bacillati</taxon>
        <taxon>Bacillota</taxon>
        <taxon>Clostridia</taxon>
        <taxon>Lachnospirales</taxon>
        <taxon>Lachnospiraceae</taxon>
        <taxon>Pseudobutyrivibrio</taxon>
    </lineage>
</organism>
<dbReference type="PANTHER" id="PTHR46663">
    <property type="entry name" value="DIGUANYLATE CYCLASE DGCT-RELATED"/>
    <property type="match status" value="1"/>
</dbReference>
<gene>
    <name evidence="2" type="ORF">CSX01_02805</name>
</gene>
<dbReference type="CDD" id="cd01949">
    <property type="entry name" value="GGDEF"/>
    <property type="match status" value="1"/>
</dbReference>
<dbReference type="InterPro" id="IPR011990">
    <property type="entry name" value="TPR-like_helical_dom_sf"/>
</dbReference>
<dbReference type="InterPro" id="IPR000160">
    <property type="entry name" value="GGDEF_dom"/>
</dbReference>
<dbReference type="AlphaFoldDB" id="A0A2G3DX03"/>
<feature type="domain" description="GGDEF" evidence="1">
    <location>
        <begin position="398"/>
        <end position="530"/>
    </location>
</feature>
<dbReference type="InterPro" id="IPR029787">
    <property type="entry name" value="Nucleotide_cyclase"/>
</dbReference>
<proteinExistence type="predicted"/>
<reference evidence="2 3" key="1">
    <citation type="submission" date="2017-10" db="EMBL/GenBank/DDBJ databases">
        <title>Resolving the taxonomy of Roseburia spp., Eubacterium rectale and Agathobacter spp. through phylogenomic analysis.</title>
        <authorList>
            <person name="Sheridan P.O."/>
            <person name="Walker A.W."/>
            <person name="Duncan S.H."/>
            <person name="Scott K.P."/>
            <person name="Toole P.W.O."/>
            <person name="Luis P."/>
            <person name="Flint H.J."/>
        </authorList>
    </citation>
    <scope>NUCLEOTIDE SEQUENCE [LARGE SCALE GENOMIC DNA]</scope>
    <source>
        <strain evidence="2 3">JK626</strain>
    </source>
</reference>
<evidence type="ECO:0000313" key="3">
    <source>
        <dbReference type="Proteomes" id="UP000225889"/>
    </source>
</evidence>
<dbReference type="InterPro" id="IPR052163">
    <property type="entry name" value="DGC-Regulatory_Protein"/>
</dbReference>
<dbReference type="PANTHER" id="PTHR46663:SF2">
    <property type="entry name" value="GGDEF DOMAIN-CONTAINING PROTEIN"/>
    <property type="match status" value="1"/>
</dbReference>
<dbReference type="SUPFAM" id="SSF48452">
    <property type="entry name" value="TPR-like"/>
    <property type="match status" value="1"/>
</dbReference>